<keyword evidence="2" id="KW-0479">Metal-binding</keyword>
<dbReference type="InterPro" id="IPR010388">
    <property type="entry name" value="Anaerobic_Co-chelatase"/>
</dbReference>
<accession>C4G9M0</accession>
<reference evidence="3" key="1">
    <citation type="submission" date="2009-04" db="EMBL/GenBank/DDBJ databases">
        <authorList>
            <person name="Weinstock G."/>
            <person name="Sodergren E."/>
            <person name="Clifton S."/>
            <person name="Fulton L."/>
            <person name="Fulton B."/>
            <person name="Courtney L."/>
            <person name="Fronick C."/>
            <person name="Harrison M."/>
            <person name="Strong C."/>
            <person name="Farmer C."/>
            <person name="Delahaunty K."/>
            <person name="Markovic C."/>
            <person name="Hall O."/>
            <person name="Minx P."/>
            <person name="Tomlinson C."/>
            <person name="Mitreva M."/>
            <person name="Nelson J."/>
            <person name="Hou S."/>
            <person name="Wollam A."/>
            <person name="Pepin K.H."/>
            <person name="Johnson M."/>
            <person name="Bhonagiri V."/>
            <person name="Nash W.E."/>
            <person name="Warren W."/>
            <person name="Chinwalla A."/>
            <person name="Mardis E.R."/>
            <person name="Wilson R.K."/>
        </authorList>
    </citation>
    <scope>NUCLEOTIDE SEQUENCE [LARGE SCALE GENOMIC DNA]</scope>
    <source>
        <strain evidence="3">DSM 14600</strain>
    </source>
</reference>
<dbReference type="STRING" id="626523.GCWU000342_00673"/>
<keyword evidence="2" id="KW-0170">Cobalt</keyword>
<evidence type="ECO:0000313" key="4">
    <source>
        <dbReference type="Proteomes" id="UP000003494"/>
    </source>
</evidence>
<dbReference type="HOGENOM" id="CLU_036584_1_1_9"/>
<comment type="caution">
    <text evidence="3">The sequence shown here is derived from an EMBL/GenBank/DDBJ whole genome shotgun (WGS) entry which is preliminary data.</text>
</comment>
<dbReference type="PIRSF" id="PIRSF033579">
    <property type="entry name" value="Anaer_Co_chel"/>
    <property type="match status" value="1"/>
</dbReference>
<evidence type="ECO:0000256" key="2">
    <source>
        <dbReference type="PIRSR" id="PIRSR033579-3"/>
    </source>
</evidence>
<dbReference type="RefSeq" id="WP_006905705.1">
    <property type="nucleotide sequence ID" value="NZ_GG665866.1"/>
</dbReference>
<dbReference type="GO" id="GO:0046872">
    <property type="term" value="F:metal ion binding"/>
    <property type="evidence" value="ECO:0007669"/>
    <property type="project" value="UniProtKB-KW"/>
</dbReference>
<dbReference type="eggNOG" id="COG4822">
    <property type="taxonomic scope" value="Bacteria"/>
</dbReference>
<proteinExistence type="predicted"/>
<feature type="binding site" evidence="2">
    <location>
        <position position="236"/>
    </location>
    <ligand>
        <name>Co(2+)</name>
        <dbReference type="ChEBI" id="CHEBI:48828"/>
    </ligand>
</feature>
<protein>
    <submittedName>
        <fullName evidence="3">Cobalt chelatase (CbiK)</fullName>
        <ecNumber evidence="3">4.99.1.-</ecNumber>
    </submittedName>
</protein>
<dbReference type="CDD" id="cd03413">
    <property type="entry name" value="CbiK_C"/>
    <property type="match status" value="1"/>
</dbReference>
<feature type="active site" description="Proton acceptor" evidence="1">
    <location>
        <position position="170"/>
    </location>
</feature>
<keyword evidence="4" id="KW-1185">Reference proteome</keyword>
<keyword evidence="3" id="KW-0456">Lyase</keyword>
<gene>
    <name evidence="3" type="primary">cbiK</name>
    <name evidence="3" type="ORF">GCWU000342_00673</name>
</gene>
<name>C4G9M0_9FIRM</name>
<dbReference type="Proteomes" id="UP000003494">
    <property type="component" value="Unassembled WGS sequence"/>
</dbReference>
<dbReference type="AlphaFoldDB" id="C4G9M0"/>
<organism evidence="3 4">
    <name type="scientific">Shuttleworthella satelles DSM 14600</name>
    <dbReference type="NCBI Taxonomy" id="626523"/>
    <lineage>
        <taxon>Bacteria</taxon>
        <taxon>Bacillati</taxon>
        <taxon>Bacillota</taxon>
        <taxon>Clostridia</taxon>
        <taxon>Lachnospirales</taxon>
        <taxon>Lachnospiraceae</taxon>
        <taxon>Shuttleworthella</taxon>
    </lineage>
</organism>
<dbReference type="EC" id="4.99.1.-" evidence="3"/>
<dbReference type="SUPFAM" id="SSF53800">
    <property type="entry name" value="Chelatase"/>
    <property type="match status" value="1"/>
</dbReference>
<evidence type="ECO:0000313" key="3">
    <source>
        <dbReference type="EMBL" id="EEP29317.1"/>
    </source>
</evidence>
<sequence>MSEKEILVVSFGTSFAEARKTDIGGIEEALARAYPDYRIARAFSSPRVIRHMQREDQEQVDSVSQALEGALAAGIKQLILQPTYLMHGIEYELMIRILSGYRDRFASVAVGQPLLGETDQNPAHYTEDMVRVSRALLENAWKEAGLLNREPGQDPVDKADKGPALVLMGHGTEHGAHIVYQQFQSLFSDQGRKDVFVATVDGDCPETDIHNILSEVQREGFKHVILRPLMVVAGDHANNDMAGDREDSWKNLFAATGSFEEIECQLGGLGRLEEIQQIYVDHAAAVM</sequence>
<dbReference type="GO" id="GO:0019251">
    <property type="term" value="P:anaerobic cobalamin biosynthetic process"/>
    <property type="evidence" value="ECO:0007669"/>
    <property type="project" value="InterPro"/>
</dbReference>
<feature type="binding site" evidence="2">
    <location>
        <position position="170"/>
    </location>
    <ligand>
        <name>Co(2+)</name>
        <dbReference type="ChEBI" id="CHEBI:48828"/>
    </ligand>
</feature>
<dbReference type="Pfam" id="PF06180">
    <property type="entry name" value="CbiK"/>
    <property type="match status" value="1"/>
</dbReference>
<evidence type="ECO:0000256" key="1">
    <source>
        <dbReference type="PIRSR" id="PIRSR033579-1"/>
    </source>
</evidence>
<dbReference type="EMBL" id="ACIP02000001">
    <property type="protein sequence ID" value="EEP29317.1"/>
    <property type="molecule type" value="Genomic_DNA"/>
</dbReference>
<dbReference type="GO" id="GO:0016852">
    <property type="term" value="F:sirohydrochlorin cobaltochelatase activity"/>
    <property type="evidence" value="ECO:0007669"/>
    <property type="project" value="InterPro"/>
</dbReference>
<dbReference type="Gene3D" id="3.40.50.1400">
    <property type="match status" value="2"/>
</dbReference>